<organism evidence="2 3">
    <name type="scientific">Aspergillus bertholletiae</name>
    <dbReference type="NCBI Taxonomy" id="1226010"/>
    <lineage>
        <taxon>Eukaryota</taxon>
        <taxon>Fungi</taxon>
        <taxon>Dikarya</taxon>
        <taxon>Ascomycota</taxon>
        <taxon>Pezizomycotina</taxon>
        <taxon>Eurotiomycetes</taxon>
        <taxon>Eurotiomycetidae</taxon>
        <taxon>Eurotiales</taxon>
        <taxon>Aspergillaceae</taxon>
        <taxon>Aspergillus</taxon>
        <taxon>Aspergillus subgen. Circumdati</taxon>
    </lineage>
</organism>
<evidence type="ECO:0000256" key="1">
    <source>
        <dbReference type="SAM" id="MobiDB-lite"/>
    </source>
</evidence>
<protein>
    <submittedName>
        <fullName evidence="2">Uncharacterized protein</fullName>
    </submittedName>
</protein>
<sequence>MPKRRIYTRNDKYYDHPMPIRGGRDLSRQPKTIAPGPADETKRPPYCYAEVTVDVLRTPNIFIFYKACGRMILAGWAGVFYRDTLMEADELLGRPQSMLFLVKPEDGYQPTIEDIFIELMKYLGDPDGGGFKHDNDTRAQFEKVMNLATQYSYTDIMRALIEEFEKLFLLVT</sequence>
<evidence type="ECO:0000313" key="3">
    <source>
        <dbReference type="Proteomes" id="UP000326198"/>
    </source>
</evidence>
<dbReference type="EMBL" id="ML736381">
    <property type="protein sequence ID" value="KAE8372009.1"/>
    <property type="molecule type" value="Genomic_DNA"/>
</dbReference>
<proteinExistence type="predicted"/>
<feature type="region of interest" description="Disordered" evidence="1">
    <location>
        <begin position="18"/>
        <end position="39"/>
    </location>
</feature>
<dbReference type="Proteomes" id="UP000326198">
    <property type="component" value="Unassembled WGS sequence"/>
</dbReference>
<dbReference type="AlphaFoldDB" id="A0A5N7ASJ2"/>
<reference evidence="2 3" key="1">
    <citation type="submission" date="2019-04" db="EMBL/GenBank/DDBJ databases">
        <title>Friends and foes A comparative genomics studyof 23 Aspergillus species from section Flavi.</title>
        <authorList>
            <consortium name="DOE Joint Genome Institute"/>
            <person name="Kjaerbolling I."/>
            <person name="Vesth T."/>
            <person name="Frisvad J.C."/>
            <person name="Nybo J.L."/>
            <person name="Theobald S."/>
            <person name="Kildgaard S."/>
            <person name="Isbrandt T."/>
            <person name="Kuo A."/>
            <person name="Sato A."/>
            <person name="Lyhne E.K."/>
            <person name="Kogle M.E."/>
            <person name="Wiebenga A."/>
            <person name="Kun R.S."/>
            <person name="Lubbers R.J."/>
            <person name="Makela M.R."/>
            <person name="Barry K."/>
            <person name="Chovatia M."/>
            <person name="Clum A."/>
            <person name="Daum C."/>
            <person name="Haridas S."/>
            <person name="He G."/>
            <person name="LaButti K."/>
            <person name="Lipzen A."/>
            <person name="Mondo S."/>
            <person name="Riley R."/>
            <person name="Salamov A."/>
            <person name="Simmons B.A."/>
            <person name="Magnuson J.K."/>
            <person name="Henrissat B."/>
            <person name="Mortensen U.H."/>
            <person name="Larsen T.O."/>
            <person name="Devries R.P."/>
            <person name="Grigoriev I.V."/>
            <person name="Machida M."/>
            <person name="Baker S.E."/>
            <person name="Andersen M.R."/>
        </authorList>
    </citation>
    <scope>NUCLEOTIDE SEQUENCE [LARGE SCALE GENOMIC DNA]</scope>
    <source>
        <strain evidence="2 3">IBT 29228</strain>
    </source>
</reference>
<accession>A0A5N7ASJ2</accession>
<keyword evidence="3" id="KW-1185">Reference proteome</keyword>
<gene>
    <name evidence="2" type="ORF">BDV26DRAFT_298255</name>
</gene>
<name>A0A5N7ASJ2_9EURO</name>
<evidence type="ECO:0000313" key="2">
    <source>
        <dbReference type="EMBL" id="KAE8372009.1"/>
    </source>
</evidence>